<keyword evidence="2" id="KW-1185">Reference proteome</keyword>
<dbReference type="SUPFAM" id="SSF56935">
    <property type="entry name" value="Porins"/>
    <property type="match status" value="1"/>
</dbReference>
<evidence type="ECO:0000313" key="2">
    <source>
        <dbReference type="Proteomes" id="UP000184041"/>
    </source>
</evidence>
<dbReference type="EMBL" id="FQUS01000034">
    <property type="protein sequence ID" value="SHG55933.1"/>
    <property type="molecule type" value="Genomic_DNA"/>
</dbReference>
<sequence length="231" mass="26280">MGFYVHNYRRPSGAVNSFYLLDAEGIFQTEQEVENHAFQEEDTQPGDLKYRDVNGDGVIDGDDRIITGSSVPDWTYSFTLGANFKGFDIEAFFQGVEGIDTYPTRNLAYPVDNGAGITQEQLDYWTPENTDAAYPRIGLPFRGTRANYQLSTFWLQDASFLRLKNLQIGYTLPASMIDKLNMRNLRVYLNGQNLFTLTDFTLFDPEKNITQTNLYGYPTVAIYSVGLNIEF</sequence>
<protein>
    <submittedName>
        <fullName evidence="1">TonB dependent receptor</fullName>
    </submittedName>
</protein>
<dbReference type="STRING" id="1194090.SAMN05443144_13411"/>
<accession>A0A1M5KUU4</accession>
<evidence type="ECO:0000313" key="1">
    <source>
        <dbReference type="EMBL" id="SHG55933.1"/>
    </source>
</evidence>
<reference evidence="1 2" key="1">
    <citation type="submission" date="2016-11" db="EMBL/GenBank/DDBJ databases">
        <authorList>
            <person name="Jaros S."/>
            <person name="Januszkiewicz K."/>
            <person name="Wedrychowicz H."/>
        </authorList>
    </citation>
    <scope>NUCLEOTIDE SEQUENCE [LARGE SCALE GENOMIC DNA]</scope>
    <source>
        <strain evidence="1 2">DSM 21986</strain>
    </source>
</reference>
<keyword evidence="1" id="KW-0675">Receptor</keyword>
<proteinExistence type="predicted"/>
<name>A0A1M5KUU4_9BACT</name>
<organism evidence="1 2">
    <name type="scientific">Fodinibius roseus</name>
    <dbReference type="NCBI Taxonomy" id="1194090"/>
    <lineage>
        <taxon>Bacteria</taxon>
        <taxon>Pseudomonadati</taxon>
        <taxon>Balneolota</taxon>
        <taxon>Balneolia</taxon>
        <taxon>Balneolales</taxon>
        <taxon>Balneolaceae</taxon>
        <taxon>Fodinibius</taxon>
    </lineage>
</organism>
<gene>
    <name evidence="1" type="ORF">SAMN05443144_13411</name>
</gene>
<dbReference type="Proteomes" id="UP000184041">
    <property type="component" value="Unassembled WGS sequence"/>
</dbReference>
<dbReference type="AlphaFoldDB" id="A0A1M5KUU4"/>